<reference evidence="3" key="1">
    <citation type="journal article" date="2019" name="Int. J. Syst. Evol. Microbiol.">
        <title>The Global Catalogue of Microorganisms (GCM) 10K type strain sequencing project: providing services to taxonomists for standard genome sequencing and annotation.</title>
        <authorList>
            <consortium name="The Broad Institute Genomics Platform"/>
            <consortium name="The Broad Institute Genome Sequencing Center for Infectious Disease"/>
            <person name="Wu L."/>
            <person name="Ma J."/>
        </authorList>
    </citation>
    <scope>NUCLEOTIDE SEQUENCE [LARGE SCALE GENOMIC DNA]</scope>
    <source>
        <strain evidence="3">JCM 11448</strain>
    </source>
</reference>
<comment type="caution">
    <text evidence="2">The sequence shown here is derived from an EMBL/GenBank/DDBJ whole genome shotgun (WGS) entry which is preliminary data.</text>
</comment>
<gene>
    <name evidence="2" type="ORF">GCM10009579_10150</name>
</gene>
<accession>A0ABP4HCF7</accession>
<feature type="region of interest" description="Disordered" evidence="1">
    <location>
        <begin position="1"/>
        <end position="157"/>
    </location>
</feature>
<evidence type="ECO:0000313" key="2">
    <source>
        <dbReference type="EMBL" id="GAA1254198.1"/>
    </source>
</evidence>
<dbReference type="EMBL" id="BAAAIH010000003">
    <property type="protein sequence ID" value="GAA1254198.1"/>
    <property type="molecule type" value="Genomic_DNA"/>
</dbReference>
<organism evidence="2 3">
    <name type="scientific">Streptomyces javensis</name>
    <dbReference type="NCBI Taxonomy" id="114698"/>
    <lineage>
        <taxon>Bacteria</taxon>
        <taxon>Bacillati</taxon>
        <taxon>Actinomycetota</taxon>
        <taxon>Actinomycetes</taxon>
        <taxon>Kitasatosporales</taxon>
        <taxon>Streptomycetaceae</taxon>
        <taxon>Streptomyces</taxon>
        <taxon>Streptomyces violaceusniger group</taxon>
    </lineage>
</organism>
<proteinExistence type="predicted"/>
<feature type="compositionally biased region" description="Basic and acidic residues" evidence="1">
    <location>
        <begin position="46"/>
        <end position="56"/>
    </location>
</feature>
<protein>
    <submittedName>
        <fullName evidence="2">Uncharacterized protein</fullName>
    </submittedName>
</protein>
<dbReference type="Proteomes" id="UP001500282">
    <property type="component" value="Unassembled WGS sequence"/>
</dbReference>
<evidence type="ECO:0000256" key="1">
    <source>
        <dbReference type="SAM" id="MobiDB-lite"/>
    </source>
</evidence>
<keyword evidence="3" id="KW-1185">Reference proteome</keyword>
<sequence length="216" mass="22930">MPGGPKQRPAGGVGPEGAEQLGPGDRNRPNNRPLTRNNDSPDGMDEPPHHMSDEGGPHLVRNPKRNRNPGKRRPVPVARPRGAHGLDKLGMGAGIKGDVEKPRSGDLNAGDPGRTEKPPPQNLGDTQRIPTTSGQQQSDIGGVIPTPGPRRRPHLHPLRHGNAQLVVLNGTTHGVQHSAGELGGSHGTSVWEEGGTKANRFRPSDEHTTGRRRPGP</sequence>
<name>A0ABP4HCF7_9ACTN</name>
<feature type="region of interest" description="Disordered" evidence="1">
    <location>
        <begin position="175"/>
        <end position="216"/>
    </location>
</feature>
<evidence type="ECO:0000313" key="3">
    <source>
        <dbReference type="Proteomes" id="UP001500282"/>
    </source>
</evidence>
<feature type="compositionally biased region" description="Polar residues" evidence="1">
    <location>
        <begin position="123"/>
        <end position="139"/>
    </location>
</feature>
<feature type="compositionally biased region" description="Basic residues" evidence="1">
    <location>
        <begin position="61"/>
        <end position="74"/>
    </location>
</feature>